<dbReference type="InterPro" id="IPR017938">
    <property type="entry name" value="Riboflavin_synthase-like_b-brl"/>
</dbReference>
<evidence type="ECO:0000259" key="12">
    <source>
        <dbReference type="PROSITE" id="PS51177"/>
    </source>
</evidence>
<feature type="domain" description="Lumazine-binding" evidence="12">
    <location>
        <begin position="97"/>
        <end position="197"/>
    </location>
</feature>
<dbReference type="InterPro" id="IPR023366">
    <property type="entry name" value="ATP_synth_asu-like_sf"/>
</dbReference>
<evidence type="ECO:0000256" key="11">
    <source>
        <dbReference type="PROSITE-ProRule" id="PRU00524"/>
    </source>
</evidence>
<dbReference type="RefSeq" id="WP_036977996.1">
    <property type="nucleotide sequence ID" value="NZ_AOSS01000242.1"/>
</dbReference>
<keyword evidence="7" id="KW-0686">Riboflavin biosynthesis</keyword>
<dbReference type="NCBIfam" id="NF006767">
    <property type="entry name" value="PRK09289.1"/>
    <property type="match status" value="1"/>
</dbReference>
<name>A0A9X5LTG4_9ACTN</name>
<accession>A0A9X5LTG4</accession>
<dbReference type="GO" id="GO:0004746">
    <property type="term" value="F:riboflavin synthase activity"/>
    <property type="evidence" value="ECO:0007669"/>
    <property type="project" value="UniProtKB-UniRule"/>
</dbReference>
<dbReference type="GO" id="GO:0009231">
    <property type="term" value="P:riboflavin biosynthetic process"/>
    <property type="evidence" value="ECO:0007669"/>
    <property type="project" value="UniProtKB-KW"/>
</dbReference>
<evidence type="ECO:0000256" key="2">
    <source>
        <dbReference type="ARBA" id="ARBA00002803"/>
    </source>
</evidence>
<evidence type="ECO:0000256" key="5">
    <source>
        <dbReference type="ARBA" id="ARBA00012827"/>
    </source>
</evidence>
<dbReference type="Pfam" id="PF00677">
    <property type="entry name" value="Lum_binding"/>
    <property type="match status" value="2"/>
</dbReference>
<dbReference type="PANTHER" id="PTHR21098">
    <property type="entry name" value="RIBOFLAVIN SYNTHASE ALPHA CHAIN"/>
    <property type="match status" value="1"/>
</dbReference>
<comment type="subunit">
    <text evidence="4">Homotrimer.</text>
</comment>
<protein>
    <recommendedName>
        <fullName evidence="6 10">Riboflavin synthase</fullName>
        <ecNumber evidence="5 10">2.5.1.9</ecNumber>
    </recommendedName>
</protein>
<feature type="repeat" description="Lumazine-binding" evidence="11">
    <location>
        <begin position="97"/>
        <end position="197"/>
    </location>
</feature>
<dbReference type="InterPro" id="IPR026017">
    <property type="entry name" value="Lumazine-bd_dom"/>
</dbReference>
<dbReference type="EMBL" id="JNBU01000045">
    <property type="protein sequence ID" value="OCT42115.1"/>
    <property type="molecule type" value="Genomic_DNA"/>
</dbReference>
<dbReference type="Gene3D" id="2.40.30.20">
    <property type="match status" value="2"/>
</dbReference>
<dbReference type="EC" id="2.5.1.9" evidence="5 10"/>
<dbReference type="PIRSF" id="PIRSF000498">
    <property type="entry name" value="Riboflavin_syn_A"/>
    <property type="match status" value="1"/>
</dbReference>
<feature type="repeat" description="Lumazine-binding" evidence="11">
    <location>
        <begin position="1"/>
        <end position="96"/>
    </location>
</feature>
<evidence type="ECO:0000256" key="7">
    <source>
        <dbReference type="ARBA" id="ARBA00022619"/>
    </source>
</evidence>
<dbReference type="NCBIfam" id="TIGR00187">
    <property type="entry name" value="ribE"/>
    <property type="match status" value="1"/>
</dbReference>
<comment type="catalytic activity">
    <reaction evidence="1">
        <text>2 6,7-dimethyl-8-(1-D-ribityl)lumazine + H(+) = 5-amino-6-(D-ribitylamino)uracil + riboflavin</text>
        <dbReference type="Rhea" id="RHEA:20772"/>
        <dbReference type="ChEBI" id="CHEBI:15378"/>
        <dbReference type="ChEBI" id="CHEBI:15934"/>
        <dbReference type="ChEBI" id="CHEBI:57986"/>
        <dbReference type="ChEBI" id="CHEBI:58201"/>
        <dbReference type="EC" id="2.5.1.9"/>
    </reaction>
</comment>
<comment type="function">
    <text evidence="2">Catalyzes the dismutation of two molecules of 6,7-dimethyl-8-ribityllumazine, resulting in the formation of riboflavin and 5-amino-6-(D-ribitylamino)uracil.</text>
</comment>
<sequence length="209" mass="22238">MFTGIVEEVGRVARLEARGDSAVLTVAGPHTAVGVRAGDSVCVNGVCLTVTGHTDEQMSFDIMAETLEWTCLDQLVAGDEVNLEPAMRADGRFGGHVVQGHVDGTAQLVRRADAEHWRVLRFGLAPELAQYVAMKGAVAVHGVSLTVSAVSGPVAEPWFEVSLIPTTLANTVLGSLATGDVVNIETDVLARYAQNLADFAQYRTRGDHR</sequence>
<dbReference type="PANTHER" id="PTHR21098:SF12">
    <property type="entry name" value="RIBOFLAVIN SYNTHASE"/>
    <property type="match status" value="1"/>
</dbReference>
<evidence type="ECO:0000256" key="3">
    <source>
        <dbReference type="ARBA" id="ARBA00004887"/>
    </source>
</evidence>
<dbReference type="PROSITE" id="PS51177">
    <property type="entry name" value="LUMAZINE_BIND"/>
    <property type="match status" value="2"/>
</dbReference>
<dbReference type="NCBIfam" id="NF009566">
    <property type="entry name" value="PRK13020.1"/>
    <property type="match status" value="1"/>
</dbReference>
<organism evidence="13">
    <name type="scientific">Cutibacterium granulosum DSM 20700</name>
    <dbReference type="NCBI Taxonomy" id="1160719"/>
    <lineage>
        <taxon>Bacteria</taxon>
        <taxon>Bacillati</taxon>
        <taxon>Actinomycetota</taxon>
        <taxon>Actinomycetes</taxon>
        <taxon>Propionibacteriales</taxon>
        <taxon>Propionibacteriaceae</taxon>
        <taxon>Cutibacterium</taxon>
    </lineage>
</organism>
<feature type="domain" description="Lumazine-binding" evidence="12">
    <location>
        <begin position="1"/>
        <end position="96"/>
    </location>
</feature>
<dbReference type="SUPFAM" id="SSF63380">
    <property type="entry name" value="Riboflavin synthase domain-like"/>
    <property type="match status" value="2"/>
</dbReference>
<dbReference type="CDD" id="cd00402">
    <property type="entry name" value="Riboflavin_synthase_like"/>
    <property type="match status" value="1"/>
</dbReference>
<comment type="pathway">
    <text evidence="3">Cofactor biosynthesis; riboflavin biosynthesis; riboflavin from 2-hydroxy-3-oxobutyl phosphate and 5-amino-6-(D-ribitylamino)uracil: step 2/2.</text>
</comment>
<reference evidence="13" key="1">
    <citation type="submission" date="2014-05" db="EMBL/GenBank/DDBJ databases">
        <authorList>
            <person name="Jahns A.C."/>
            <person name="Eilers H."/>
            <person name="Alexeyev O.A."/>
        </authorList>
    </citation>
    <scope>NUCLEOTIDE SEQUENCE [LARGE SCALE GENOMIC DNA]</scope>
    <source>
        <strain evidence="13">DSM 20700</strain>
    </source>
</reference>
<evidence type="ECO:0000256" key="6">
    <source>
        <dbReference type="ARBA" id="ARBA00013950"/>
    </source>
</evidence>
<keyword evidence="8" id="KW-0808">Transferase</keyword>
<dbReference type="FunFam" id="2.40.30.20:FF:000003">
    <property type="entry name" value="Riboflavin synthase, alpha subunit"/>
    <property type="match status" value="1"/>
</dbReference>
<evidence type="ECO:0000256" key="10">
    <source>
        <dbReference type="NCBIfam" id="TIGR00187"/>
    </source>
</evidence>
<dbReference type="InterPro" id="IPR001783">
    <property type="entry name" value="Lumazine-bd"/>
</dbReference>
<gene>
    <name evidence="13" type="ORF">L860_12280</name>
</gene>
<evidence type="ECO:0000256" key="4">
    <source>
        <dbReference type="ARBA" id="ARBA00011233"/>
    </source>
</evidence>
<dbReference type="OrthoDB" id="9788537at2"/>
<dbReference type="AlphaFoldDB" id="A0A9X5LTG4"/>
<proteinExistence type="predicted"/>
<evidence type="ECO:0000256" key="9">
    <source>
        <dbReference type="ARBA" id="ARBA00022737"/>
    </source>
</evidence>
<keyword evidence="9" id="KW-0677">Repeat</keyword>
<evidence type="ECO:0000256" key="1">
    <source>
        <dbReference type="ARBA" id="ARBA00000968"/>
    </source>
</evidence>
<dbReference type="FunFam" id="2.40.30.20:FF:000004">
    <property type="entry name" value="Riboflavin synthase, alpha subunit"/>
    <property type="match status" value="1"/>
</dbReference>
<comment type="caution">
    <text evidence="13">The sequence shown here is derived from an EMBL/GenBank/DDBJ whole genome shotgun (WGS) entry which is preliminary data.</text>
</comment>
<evidence type="ECO:0000256" key="8">
    <source>
        <dbReference type="ARBA" id="ARBA00022679"/>
    </source>
</evidence>
<evidence type="ECO:0000313" key="13">
    <source>
        <dbReference type="EMBL" id="OCT42115.1"/>
    </source>
</evidence>